<feature type="transmembrane region" description="Helical" evidence="6">
    <location>
        <begin position="162"/>
        <end position="184"/>
    </location>
</feature>
<dbReference type="RefSeq" id="WP_051537559.1">
    <property type="nucleotide sequence ID" value="NZ_FSRO01000001.1"/>
</dbReference>
<dbReference type="Gene3D" id="1.20.1080.10">
    <property type="entry name" value="Glycerol uptake facilitator protein"/>
    <property type="match status" value="1"/>
</dbReference>
<dbReference type="GO" id="GO:0015499">
    <property type="term" value="F:formate transmembrane transporter activity"/>
    <property type="evidence" value="ECO:0007669"/>
    <property type="project" value="TreeGrafter"/>
</dbReference>
<comment type="subcellular location">
    <subcellularLocation>
        <location evidence="1">Membrane</location>
        <topology evidence="1">Multi-pass membrane protein</topology>
    </subcellularLocation>
</comment>
<evidence type="ECO:0000313" key="7">
    <source>
        <dbReference type="EMBL" id="SIO29493.1"/>
    </source>
</evidence>
<comment type="similarity">
    <text evidence="5">Belongs to the FNT transporter (TC 1.A.16) family.</text>
</comment>
<name>A0A1N6IBU4_9PROT</name>
<dbReference type="PANTHER" id="PTHR30520:SF6">
    <property type="entry name" value="FORMATE_NITRATE FAMILY TRANSPORTER (EUROFUNG)"/>
    <property type="match status" value="1"/>
</dbReference>
<evidence type="ECO:0000256" key="1">
    <source>
        <dbReference type="ARBA" id="ARBA00004141"/>
    </source>
</evidence>
<evidence type="ECO:0000313" key="8">
    <source>
        <dbReference type="Proteomes" id="UP000185062"/>
    </source>
</evidence>
<keyword evidence="4 6" id="KW-0472">Membrane</keyword>
<evidence type="ECO:0000256" key="4">
    <source>
        <dbReference type="ARBA" id="ARBA00023136"/>
    </source>
</evidence>
<keyword evidence="2 6" id="KW-0812">Transmembrane</keyword>
<accession>A0A1N6IBU4</accession>
<feature type="transmembrane region" description="Helical" evidence="6">
    <location>
        <begin position="28"/>
        <end position="47"/>
    </location>
</feature>
<feature type="transmembrane region" description="Helical" evidence="6">
    <location>
        <begin position="238"/>
        <end position="260"/>
    </location>
</feature>
<dbReference type="eggNOG" id="COG2116">
    <property type="taxonomic scope" value="Bacteria"/>
</dbReference>
<feature type="transmembrane region" description="Helical" evidence="6">
    <location>
        <begin position="108"/>
        <end position="128"/>
    </location>
</feature>
<proteinExistence type="inferred from homology"/>
<evidence type="ECO:0000256" key="5">
    <source>
        <dbReference type="ARBA" id="ARBA00049660"/>
    </source>
</evidence>
<keyword evidence="8" id="KW-1185">Reference proteome</keyword>
<evidence type="ECO:0000256" key="2">
    <source>
        <dbReference type="ARBA" id="ARBA00022692"/>
    </source>
</evidence>
<sequence>MDYNPPLKLMEEIEAASKKKAGLDIRSMLLKGFMSGALLAYATALAFKASDGFSGGAVALISGAVFPVGFAMIILLGMELATGNFAVLPVGIMSGKVTYKQMLRNWGWVYFGNFLGCVFVGFLIAISLTEAFLEGSGSLGAKIIAVAESKTLVYEHAGANGWVTAFVKGILCNWMVAMGTVLGMVSSSATGKIAAIWLPVSTFFALAFEHSIVNMFIIPTAMILGADITVEQWLFWNQIPVTLGNIFGGAVLTGGLLFYCNKASTASGKQESDKNVRQVMNEAVTSNK</sequence>
<gene>
    <name evidence="7" type="ORF">SAMN02743940_1702</name>
</gene>
<protein>
    <submittedName>
        <fullName evidence="7">Formate/nitrite transporter</fullName>
    </submittedName>
</protein>
<dbReference type="EMBL" id="FSRO01000001">
    <property type="protein sequence ID" value="SIO29493.1"/>
    <property type="molecule type" value="Genomic_DNA"/>
</dbReference>
<evidence type="ECO:0000256" key="6">
    <source>
        <dbReference type="SAM" id="Phobius"/>
    </source>
</evidence>
<dbReference type="Proteomes" id="UP000185062">
    <property type="component" value="Unassembled WGS sequence"/>
</dbReference>
<feature type="transmembrane region" description="Helical" evidence="6">
    <location>
        <begin position="59"/>
        <end position="87"/>
    </location>
</feature>
<evidence type="ECO:0000256" key="3">
    <source>
        <dbReference type="ARBA" id="ARBA00022989"/>
    </source>
</evidence>
<dbReference type="InterPro" id="IPR000292">
    <property type="entry name" value="For/NO2_transpt"/>
</dbReference>
<keyword evidence="3 6" id="KW-1133">Transmembrane helix</keyword>
<dbReference type="InterPro" id="IPR023271">
    <property type="entry name" value="Aquaporin-like"/>
</dbReference>
<reference evidence="7 8" key="1">
    <citation type="submission" date="2016-12" db="EMBL/GenBank/DDBJ databases">
        <authorList>
            <person name="Song W.-J."/>
            <person name="Kurnit D.M."/>
        </authorList>
    </citation>
    <scope>NUCLEOTIDE SEQUENCE [LARGE SCALE GENOMIC DNA]</scope>
    <source>
        <strain evidence="7 8">ATCC 49181</strain>
    </source>
</reference>
<dbReference type="AlphaFoldDB" id="A0A1N6IBU4"/>
<dbReference type="STRING" id="44575.SAMN05216419_100936"/>
<organism evidence="7 8">
    <name type="scientific">Nitrosomonas cryotolerans ATCC 49181</name>
    <dbReference type="NCBI Taxonomy" id="1131553"/>
    <lineage>
        <taxon>Bacteria</taxon>
        <taxon>Pseudomonadati</taxon>
        <taxon>Pseudomonadota</taxon>
        <taxon>Betaproteobacteria</taxon>
        <taxon>Nitrosomonadales</taxon>
        <taxon>Nitrosomonadaceae</taxon>
        <taxon>Nitrosomonas</taxon>
    </lineage>
</organism>
<feature type="transmembrane region" description="Helical" evidence="6">
    <location>
        <begin position="196"/>
        <end position="218"/>
    </location>
</feature>
<dbReference type="Pfam" id="PF01226">
    <property type="entry name" value="Form_Nir_trans"/>
    <property type="match status" value="1"/>
</dbReference>
<dbReference type="GO" id="GO:0005886">
    <property type="term" value="C:plasma membrane"/>
    <property type="evidence" value="ECO:0007669"/>
    <property type="project" value="TreeGrafter"/>
</dbReference>
<dbReference type="PANTHER" id="PTHR30520">
    <property type="entry name" value="FORMATE TRANSPORTER-RELATED"/>
    <property type="match status" value="1"/>
</dbReference>